<dbReference type="PROSITE" id="PS51032">
    <property type="entry name" value="AP2_ERF"/>
    <property type="match status" value="1"/>
</dbReference>
<dbReference type="GO" id="GO:0003677">
    <property type="term" value="F:DNA binding"/>
    <property type="evidence" value="ECO:0007669"/>
    <property type="project" value="UniProtKB-KW"/>
</dbReference>
<feature type="region of interest" description="Disordered" evidence="7">
    <location>
        <begin position="1"/>
        <end position="61"/>
    </location>
</feature>
<evidence type="ECO:0000256" key="3">
    <source>
        <dbReference type="ARBA" id="ARBA00023015"/>
    </source>
</evidence>
<dbReference type="Pfam" id="PF00847">
    <property type="entry name" value="AP2"/>
    <property type="match status" value="1"/>
</dbReference>
<dbReference type="Proteomes" id="UP001632038">
    <property type="component" value="Unassembled WGS sequence"/>
</dbReference>
<feature type="compositionally biased region" description="Polar residues" evidence="7">
    <location>
        <begin position="332"/>
        <end position="346"/>
    </location>
</feature>
<proteinExistence type="predicted"/>
<dbReference type="PANTHER" id="PTHR31190">
    <property type="entry name" value="DNA-BINDING DOMAIN"/>
    <property type="match status" value="1"/>
</dbReference>
<dbReference type="SMART" id="SM00380">
    <property type="entry name" value="AP2"/>
    <property type="match status" value="1"/>
</dbReference>
<dbReference type="InterPro" id="IPR016177">
    <property type="entry name" value="DNA-bd_dom_sf"/>
</dbReference>
<sequence>MANTRDDDDDGEYAPPATWNRETTTTSAAAASVPNPVFSRQQHEQPDYLLSAPSGYSRSSEMEAMVTALTHVVSGEQMHRGETSNREALCSPSSGYSSLSSGQKRRHDDEEEDGTRLFLSSHVKSEAATAAAELQPQPPQPASTSSSTERRLRYRGVRQRPWGKFAAEIRDPQRAARVWLGTFNTAEAAARAYDEAALRFRGHRAKLNFPENARLSPPENIITSASAAPPPLPPPAFAPTTAARDYWEYSQLLQGSGDFQQQQPFENMFYDPSFAGLYSQPLNANYYPVQQPSQSSSSTSYHHPIFSSGQTTHFRPEGDNDGDGGLDFPAPSWNSGNYPPSDPSSG</sequence>
<dbReference type="SUPFAM" id="SSF54171">
    <property type="entry name" value="DNA-binding domain"/>
    <property type="match status" value="1"/>
</dbReference>
<evidence type="ECO:0000259" key="8">
    <source>
        <dbReference type="PROSITE" id="PS51032"/>
    </source>
</evidence>
<evidence type="ECO:0000313" key="9">
    <source>
        <dbReference type="EMBL" id="KAL3641632.1"/>
    </source>
</evidence>
<evidence type="ECO:0000256" key="1">
    <source>
        <dbReference type="ARBA" id="ARBA00004123"/>
    </source>
</evidence>
<comment type="subcellular location">
    <subcellularLocation>
        <location evidence="1">Nucleus</location>
    </subcellularLocation>
</comment>
<dbReference type="FunFam" id="3.30.730.10:FF:000001">
    <property type="entry name" value="Ethylene-responsive transcription factor 2"/>
    <property type="match status" value="1"/>
</dbReference>
<dbReference type="PRINTS" id="PR00367">
    <property type="entry name" value="ETHRSPELEMNT"/>
</dbReference>
<evidence type="ECO:0000256" key="6">
    <source>
        <dbReference type="ARBA" id="ARBA00023242"/>
    </source>
</evidence>
<evidence type="ECO:0000256" key="7">
    <source>
        <dbReference type="SAM" id="MobiDB-lite"/>
    </source>
</evidence>
<feature type="region of interest" description="Disordered" evidence="7">
    <location>
        <begin position="288"/>
        <end position="346"/>
    </location>
</feature>
<feature type="compositionally biased region" description="Acidic residues" evidence="7">
    <location>
        <begin position="1"/>
        <end position="12"/>
    </location>
</feature>
<dbReference type="InterPro" id="IPR001471">
    <property type="entry name" value="AP2/ERF_dom"/>
</dbReference>
<keyword evidence="5" id="KW-0804">Transcription</keyword>
<organism evidence="9 10">
    <name type="scientific">Castilleja foliolosa</name>
    <dbReference type="NCBI Taxonomy" id="1961234"/>
    <lineage>
        <taxon>Eukaryota</taxon>
        <taxon>Viridiplantae</taxon>
        <taxon>Streptophyta</taxon>
        <taxon>Embryophyta</taxon>
        <taxon>Tracheophyta</taxon>
        <taxon>Spermatophyta</taxon>
        <taxon>Magnoliopsida</taxon>
        <taxon>eudicotyledons</taxon>
        <taxon>Gunneridae</taxon>
        <taxon>Pentapetalae</taxon>
        <taxon>asterids</taxon>
        <taxon>lamiids</taxon>
        <taxon>Lamiales</taxon>
        <taxon>Orobanchaceae</taxon>
        <taxon>Pedicularideae</taxon>
        <taxon>Castillejinae</taxon>
        <taxon>Castilleja</taxon>
    </lineage>
</organism>
<keyword evidence="4" id="KW-0238">DNA-binding</keyword>
<evidence type="ECO:0000256" key="4">
    <source>
        <dbReference type="ARBA" id="ARBA00023125"/>
    </source>
</evidence>
<dbReference type="InterPro" id="IPR036955">
    <property type="entry name" value="AP2/ERF_dom_sf"/>
</dbReference>
<evidence type="ECO:0000256" key="5">
    <source>
        <dbReference type="ARBA" id="ARBA00023163"/>
    </source>
</evidence>
<feature type="compositionally biased region" description="Low complexity" evidence="7">
    <location>
        <begin position="23"/>
        <end position="32"/>
    </location>
</feature>
<comment type="caution">
    <text evidence="9">The sequence shown here is derived from an EMBL/GenBank/DDBJ whole genome shotgun (WGS) entry which is preliminary data.</text>
</comment>
<evidence type="ECO:0000256" key="2">
    <source>
        <dbReference type="ARBA" id="ARBA00022821"/>
    </source>
</evidence>
<dbReference type="InterPro" id="IPR044808">
    <property type="entry name" value="ERF_plant"/>
</dbReference>
<reference evidence="10" key="1">
    <citation type="journal article" date="2024" name="IScience">
        <title>Strigolactones Initiate the Formation of Haustorium-like Structures in Castilleja.</title>
        <authorList>
            <person name="Buerger M."/>
            <person name="Peterson D."/>
            <person name="Chory J."/>
        </authorList>
    </citation>
    <scope>NUCLEOTIDE SEQUENCE [LARGE SCALE GENOMIC DNA]</scope>
</reference>
<dbReference type="EMBL" id="JAVIJP010000016">
    <property type="protein sequence ID" value="KAL3641632.1"/>
    <property type="molecule type" value="Genomic_DNA"/>
</dbReference>
<feature type="region of interest" description="Disordered" evidence="7">
    <location>
        <begin position="73"/>
        <end position="151"/>
    </location>
</feature>
<keyword evidence="6" id="KW-0539">Nucleus</keyword>
<keyword evidence="10" id="KW-1185">Reference proteome</keyword>
<dbReference type="AlphaFoldDB" id="A0ABD3DIX6"/>
<gene>
    <name evidence="9" type="ORF">CASFOL_012447</name>
</gene>
<dbReference type="CDD" id="cd00018">
    <property type="entry name" value="AP2"/>
    <property type="match status" value="1"/>
</dbReference>
<keyword evidence="2" id="KW-0611">Plant defense</keyword>
<evidence type="ECO:0000313" key="10">
    <source>
        <dbReference type="Proteomes" id="UP001632038"/>
    </source>
</evidence>
<feature type="compositionally biased region" description="Low complexity" evidence="7">
    <location>
        <begin position="288"/>
        <end position="308"/>
    </location>
</feature>
<dbReference type="PANTHER" id="PTHR31190:SF421">
    <property type="entry name" value="ETHYLENE-RESPONSIVE TRANSCRIPTION FACTOR ERF110"/>
    <property type="match status" value="1"/>
</dbReference>
<dbReference type="Gene3D" id="3.30.730.10">
    <property type="entry name" value="AP2/ERF domain"/>
    <property type="match status" value="1"/>
</dbReference>
<keyword evidence="3" id="KW-0805">Transcription regulation</keyword>
<dbReference type="GO" id="GO:0005634">
    <property type="term" value="C:nucleus"/>
    <property type="evidence" value="ECO:0007669"/>
    <property type="project" value="UniProtKB-SubCell"/>
</dbReference>
<accession>A0ABD3DIX6</accession>
<name>A0ABD3DIX6_9LAMI</name>
<feature type="compositionally biased region" description="Low complexity" evidence="7">
    <location>
        <begin position="91"/>
        <end position="101"/>
    </location>
</feature>
<dbReference type="GO" id="GO:0006952">
    <property type="term" value="P:defense response"/>
    <property type="evidence" value="ECO:0007669"/>
    <property type="project" value="UniProtKB-KW"/>
</dbReference>
<feature type="domain" description="AP2/ERF" evidence="8">
    <location>
        <begin position="153"/>
        <end position="210"/>
    </location>
</feature>
<protein>
    <recommendedName>
        <fullName evidence="8">AP2/ERF domain-containing protein</fullName>
    </recommendedName>
</protein>